<dbReference type="InterPro" id="IPR051908">
    <property type="entry name" value="Ribosomal_N-acetyltransferase"/>
</dbReference>
<evidence type="ECO:0000259" key="1">
    <source>
        <dbReference type="PROSITE" id="PS51186"/>
    </source>
</evidence>
<dbReference type="Gene3D" id="3.40.630.30">
    <property type="match status" value="1"/>
</dbReference>
<dbReference type="GO" id="GO:0005737">
    <property type="term" value="C:cytoplasm"/>
    <property type="evidence" value="ECO:0007669"/>
    <property type="project" value="TreeGrafter"/>
</dbReference>
<dbReference type="GO" id="GO:0008999">
    <property type="term" value="F:protein-N-terminal-alanine acetyltransferase activity"/>
    <property type="evidence" value="ECO:0007669"/>
    <property type="project" value="TreeGrafter"/>
</dbReference>
<dbReference type="PANTHER" id="PTHR43441">
    <property type="entry name" value="RIBOSOMAL-PROTEIN-SERINE ACETYLTRANSFERASE"/>
    <property type="match status" value="1"/>
</dbReference>
<keyword evidence="2" id="KW-0808">Transferase</keyword>
<dbReference type="AlphaFoldDB" id="A0A3N0C926"/>
<organism evidence="2 3">
    <name type="scientific">Nocardioides marmoriginsengisoli</name>
    <dbReference type="NCBI Taxonomy" id="661483"/>
    <lineage>
        <taxon>Bacteria</taxon>
        <taxon>Bacillati</taxon>
        <taxon>Actinomycetota</taxon>
        <taxon>Actinomycetes</taxon>
        <taxon>Propionibacteriales</taxon>
        <taxon>Nocardioidaceae</taxon>
        <taxon>Nocardioides</taxon>
    </lineage>
</organism>
<gene>
    <name evidence="2" type="ORF">EFK50_21530</name>
</gene>
<dbReference type="Proteomes" id="UP000267128">
    <property type="component" value="Unassembled WGS sequence"/>
</dbReference>
<evidence type="ECO:0000313" key="2">
    <source>
        <dbReference type="EMBL" id="RNL59972.1"/>
    </source>
</evidence>
<dbReference type="InterPro" id="IPR016181">
    <property type="entry name" value="Acyl_CoA_acyltransferase"/>
</dbReference>
<dbReference type="EMBL" id="RJSE01000016">
    <property type="protein sequence ID" value="RNL59972.1"/>
    <property type="molecule type" value="Genomic_DNA"/>
</dbReference>
<proteinExistence type="predicted"/>
<name>A0A3N0C926_9ACTN</name>
<reference evidence="2 3" key="1">
    <citation type="submission" date="2018-11" db="EMBL/GenBank/DDBJ databases">
        <authorList>
            <person name="Li F."/>
        </authorList>
    </citation>
    <scope>NUCLEOTIDE SEQUENCE [LARGE SCALE GENOMIC DNA]</scope>
    <source>
        <strain evidence="2 3">Gsoil 097</strain>
    </source>
</reference>
<keyword evidence="3" id="KW-1185">Reference proteome</keyword>
<evidence type="ECO:0000313" key="3">
    <source>
        <dbReference type="Proteomes" id="UP000267128"/>
    </source>
</evidence>
<dbReference type="PANTHER" id="PTHR43441:SF10">
    <property type="entry name" value="ACETYLTRANSFERASE"/>
    <property type="match status" value="1"/>
</dbReference>
<accession>A0A3N0C926</accession>
<dbReference type="InterPro" id="IPR000182">
    <property type="entry name" value="GNAT_dom"/>
</dbReference>
<dbReference type="CDD" id="cd04301">
    <property type="entry name" value="NAT_SF"/>
    <property type="match status" value="1"/>
</dbReference>
<dbReference type="Pfam" id="PF13302">
    <property type="entry name" value="Acetyltransf_3"/>
    <property type="match status" value="1"/>
</dbReference>
<comment type="caution">
    <text evidence="2">The sequence shown here is derived from an EMBL/GenBank/DDBJ whole genome shotgun (WGS) entry which is preliminary data.</text>
</comment>
<protein>
    <submittedName>
        <fullName evidence="2">N-acetyltransferase</fullName>
    </submittedName>
</protein>
<dbReference type="PROSITE" id="PS51186">
    <property type="entry name" value="GNAT"/>
    <property type="match status" value="1"/>
</dbReference>
<feature type="domain" description="N-acetyltransferase" evidence="1">
    <location>
        <begin position="10"/>
        <end position="148"/>
    </location>
</feature>
<sequence>MPFGDEHVEPMGRTLRDPDVLRFTGTPVPTPPDWITTWRTGFAADETRENFAIVQGDEFVGYAVAFGMDREAAEVELGYAVAPWARGHGVAADALRLLSDWALEQGMLRLSLLISVENPASQRVAEKAGYSFEGVLRSLHHRNGDRVDMQSWSLLPGDRA</sequence>
<dbReference type="SUPFAM" id="SSF55729">
    <property type="entry name" value="Acyl-CoA N-acyltransferases (Nat)"/>
    <property type="match status" value="1"/>
</dbReference>
<dbReference type="GO" id="GO:1990189">
    <property type="term" value="F:protein N-terminal-serine acetyltransferase activity"/>
    <property type="evidence" value="ECO:0007669"/>
    <property type="project" value="TreeGrafter"/>
</dbReference>